<dbReference type="Gene3D" id="3.20.20.70">
    <property type="entry name" value="Aldolase class I"/>
    <property type="match status" value="1"/>
</dbReference>
<dbReference type="PANTHER" id="PTHR34266:SF2">
    <property type="entry name" value="THIAZOLE SYNTHASE"/>
    <property type="match status" value="1"/>
</dbReference>
<comment type="caution">
    <text evidence="10">The sequence shown here is derived from an EMBL/GenBank/DDBJ whole genome shotgun (WGS) entry which is preliminary data.</text>
</comment>
<proteinExistence type="inferred from homology"/>
<dbReference type="Pfam" id="PF05690">
    <property type="entry name" value="ThiG"/>
    <property type="match status" value="1"/>
</dbReference>
<keyword evidence="5 8" id="KW-0784">Thiamine biosynthesis</keyword>
<feature type="binding site" evidence="8">
    <location>
        <begin position="205"/>
        <end position="206"/>
    </location>
    <ligand>
        <name>1-deoxy-D-xylulose 5-phosphate</name>
        <dbReference type="ChEBI" id="CHEBI:57792"/>
    </ligand>
</feature>
<reference evidence="10 11" key="1">
    <citation type="submission" date="2022-03" db="EMBL/GenBank/DDBJ databases">
        <authorList>
            <person name="He Y."/>
        </authorList>
    </citation>
    <scope>NUCLEOTIDE SEQUENCE [LARGE SCALE GENOMIC DNA]</scope>
    <source>
        <strain evidence="10 11">TK19116</strain>
    </source>
</reference>
<evidence type="ECO:0000256" key="8">
    <source>
        <dbReference type="HAMAP-Rule" id="MF_00443"/>
    </source>
</evidence>
<protein>
    <recommendedName>
        <fullName evidence="3 8">Thiazole synthase</fullName>
        <ecNumber evidence="3 8">2.8.1.10</ecNumber>
    </recommendedName>
</protein>
<dbReference type="SUPFAM" id="SSF110399">
    <property type="entry name" value="ThiG-like"/>
    <property type="match status" value="1"/>
</dbReference>
<dbReference type="EC" id="2.8.1.10" evidence="3 8"/>
<evidence type="ECO:0000256" key="4">
    <source>
        <dbReference type="ARBA" id="ARBA00022679"/>
    </source>
</evidence>
<keyword evidence="11" id="KW-1185">Reference proteome</keyword>
<dbReference type="PANTHER" id="PTHR34266">
    <property type="entry name" value="THIAZOLE SYNTHASE"/>
    <property type="match status" value="1"/>
</dbReference>
<evidence type="ECO:0000313" key="10">
    <source>
        <dbReference type="EMBL" id="MCQ0969648.1"/>
    </source>
</evidence>
<evidence type="ECO:0000313" key="11">
    <source>
        <dbReference type="Proteomes" id="UP001203945"/>
    </source>
</evidence>
<dbReference type="EMBL" id="JAKZEU010000002">
    <property type="protein sequence ID" value="MCQ0969648.1"/>
    <property type="molecule type" value="Genomic_DNA"/>
</dbReference>
<evidence type="ECO:0000256" key="2">
    <source>
        <dbReference type="ARBA" id="ARBA00004948"/>
    </source>
</evidence>
<evidence type="ECO:0000256" key="5">
    <source>
        <dbReference type="ARBA" id="ARBA00022977"/>
    </source>
</evidence>
<gene>
    <name evidence="8" type="primary">thiG</name>
    <name evidence="10" type="ORF">MLD63_04290</name>
</gene>
<dbReference type="CDD" id="cd04728">
    <property type="entry name" value="ThiG"/>
    <property type="match status" value="1"/>
</dbReference>
<comment type="subunit">
    <text evidence="8">Homotetramer. Forms heterodimers with either ThiH or ThiS.</text>
</comment>
<feature type="active site" description="Schiff-base intermediate with DXP" evidence="8">
    <location>
        <position position="95"/>
    </location>
</feature>
<comment type="function">
    <text evidence="1 8">Catalyzes the rearrangement of 1-deoxy-D-xylulose 5-phosphate (DXP) to produce the thiazole phosphate moiety of thiamine. Sulfur is provided by the thiocarboxylate moiety of the carrier protein ThiS. In vitro, sulfur can be provided by H(2)S.</text>
</comment>
<evidence type="ECO:0000259" key="9">
    <source>
        <dbReference type="Pfam" id="PF05690"/>
    </source>
</evidence>
<accession>A0ABT1MQP3</accession>
<comment type="subcellular location">
    <subcellularLocation>
        <location evidence="8">Cytoplasm</location>
    </subcellularLocation>
</comment>
<sequence length="256" mass="27056">MRLYGTEITSRLMLGTAQYPSPAVLADAFQRSGAGIATVSVRREAGAERAGAAFWSLVRELGVTLLPNTAGCHSVKEAVTTAQMARELFDTAWIKLEVIGHADTLQPDPFGLVEAARILTGEGFRVFPYTTEDVVLADRLLDAGCEVLMPWGAPIGTGLGLTNIYGLRTLRAQFSDVPMVVDAGLGLPSHAAMAMEMGFDAVLLNTAVAKAGDPAAMAEGFAHAVQAGRLAWQADPMEPRDMAAPSTPVIGRAFLE</sequence>
<dbReference type="HAMAP" id="MF_00443">
    <property type="entry name" value="ThiG"/>
    <property type="match status" value="1"/>
</dbReference>
<dbReference type="InterPro" id="IPR013785">
    <property type="entry name" value="Aldolase_TIM"/>
</dbReference>
<feature type="domain" description="Thiazole synthase ThiG" evidence="9">
    <location>
        <begin position="3"/>
        <end position="248"/>
    </location>
</feature>
<dbReference type="Proteomes" id="UP001203945">
    <property type="component" value="Unassembled WGS sequence"/>
</dbReference>
<dbReference type="RefSeq" id="WP_255328656.1">
    <property type="nucleotide sequence ID" value="NZ_JAKZEU010000002.1"/>
</dbReference>
<evidence type="ECO:0000256" key="6">
    <source>
        <dbReference type="ARBA" id="ARBA00023270"/>
    </source>
</evidence>
<evidence type="ECO:0000256" key="1">
    <source>
        <dbReference type="ARBA" id="ARBA00002834"/>
    </source>
</evidence>
<evidence type="ECO:0000256" key="3">
    <source>
        <dbReference type="ARBA" id="ARBA00011960"/>
    </source>
</evidence>
<comment type="similarity">
    <text evidence="8">Belongs to the ThiG family.</text>
</comment>
<comment type="catalytic activity">
    <reaction evidence="7 8">
        <text>[ThiS sulfur-carrier protein]-C-terminal-Gly-aminoethanethioate + 2-iminoacetate + 1-deoxy-D-xylulose 5-phosphate = [ThiS sulfur-carrier protein]-C-terminal Gly-Gly + 2-[(2R,5Z)-2-carboxy-4-methylthiazol-5(2H)-ylidene]ethyl phosphate + 2 H2O + H(+)</text>
        <dbReference type="Rhea" id="RHEA:26297"/>
        <dbReference type="Rhea" id="RHEA-COMP:12909"/>
        <dbReference type="Rhea" id="RHEA-COMP:19908"/>
        <dbReference type="ChEBI" id="CHEBI:15377"/>
        <dbReference type="ChEBI" id="CHEBI:15378"/>
        <dbReference type="ChEBI" id="CHEBI:57792"/>
        <dbReference type="ChEBI" id="CHEBI:62899"/>
        <dbReference type="ChEBI" id="CHEBI:77846"/>
        <dbReference type="ChEBI" id="CHEBI:90778"/>
        <dbReference type="ChEBI" id="CHEBI:232372"/>
        <dbReference type="EC" id="2.8.1.10"/>
    </reaction>
</comment>
<keyword evidence="8" id="KW-0963">Cytoplasm</keyword>
<dbReference type="InterPro" id="IPR008867">
    <property type="entry name" value="ThiG"/>
</dbReference>
<dbReference type="InterPro" id="IPR033983">
    <property type="entry name" value="Thiazole_synthase_ThiG"/>
</dbReference>
<organism evidence="10 11">
    <name type="scientific">Paracoccus albicereus</name>
    <dbReference type="NCBI Taxonomy" id="2922394"/>
    <lineage>
        <taxon>Bacteria</taxon>
        <taxon>Pseudomonadati</taxon>
        <taxon>Pseudomonadota</taxon>
        <taxon>Alphaproteobacteria</taxon>
        <taxon>Rhodobacterales</taxon>
        <taxon>Paracoccaceae</taxon>
        <taxon>Paracoccus</taxon>
    </lineage>
</organism>
<feature type="binding site" evidence="8">
    <location>
        <position position="156"/>
    </location>
    <ligand>
        <name>1-deoxy-D-xylulose 5-phosphate</name>
        <dbReference type="ChEBI" id="CHEBI:57792"/>
    </ligand>
</feature>
<keyword evidence="4 8" id="KW-0808">Transferase</keyword>
<keyword evidence="6 8" id="KW-0704">Schiff base</keyword>
<name>A0ABT1MQP3_9RHOB</name>
<evidence type="ECO:0000256" key="7">
    <source>
        <dbReference type="ARBA" id="ARBA00049897"/>
    </source>
</evidence>
<feature type="binding site" evidence="8">
    <location>
        <begin position="183"/>
        <end position="184"/>
    </location>
    <ligand>
        <name>1-deoxy-D-xylulose 5-phosphate</name>
        <dbReference type="ChEBI" id="CHEBI:57792"/>
    </ligand>
</feature>
<comment type="pathway">
    <text evidence="2 8">Cofactor biosynthesis; thiamine diphosphate biosynthesis.</text>
</comment>